<comment type="caution">
    <text evidence="1">The sequence shown here is derived from an EMBL/GenBank/DDBJ whole genome shotgun (WGS) entry which is preliminary data.</text>
</comment>
<name>A0ACB7T7X6_HYAAI</name>
<keyword evidence="2" id="KW-1185">Reference proteome</keyword>
<gene>
    <name evidence="1" type="ORF">HPB50_016004</name>
</gene>
<organism evidence="1 2">
    <name type="scientific">Hyalomma asiaticum</name>
    <name type="common">Tick</name>
    <dbReference type="NCBI Taxonomy" id="266040"/>
    <lineage>
        <taxon>Eukaryota</taxon>
        <taxon>Metazoa</taxon>
        <taxon>Ecdysozoa</taxon>
        <taxon>Arthropoda</taxon>
        <taxon>Chelicerata</taxon>
        <taxon>Arachnida</taxon>
        <taxon>Acari</taxon>
        <taxon>Parasitiformes</taxon>
        <taxon>Ixodida</taxon>
        <taxon>Ixodoidea</taxon>
        <taxon>Ixodidae</taxon>
        <taxon>Hyalomminae</taxon>
        <taxon>Hyalomma</taxon>
    </lineage>
</organism>
<evidence type="ECO:0000313" key="2">
    <source>
        <dbReference type="Proteomes" id="UP000821845"/>
    </source>
</evidence>
<evidence type="ECO:0000313" key="1">
    <source>
        <dbReference type="EMBL" id="KAH6943100.1"/>
    </source>
</evidence>
<dbReference type="Proteomes" id="UP000821845">
    <property type="component" value="Chromosome 10"/>
</dbReference>
<accession>A0ACB7T7X6</accession>
<sequence>MTLRLHPDQGIDILVKQMNDIGGPLAVKELDLTNCVLLHPDRVFSFIEELTCLQLLRCLSCALTPRDLLTLLLQRLPHLVGVEFSLVVESVNETYLSHMLEIGKQDGNATIVPVVRRIYVEVGYDQNFQILWMFLRLCPKLDDLHVHFVQGNFWKALLECPCRPLCDLVVGCNERRVLPSQLVAVILDFKEELAVECIRIAGHRHDWTHVRELCLVLFPAEACSIASYPTAGGRHRDSLLHFFSKALVNLVELNVSSFHFDARMDVTDMLRDGSLKHLRSLSASPCGLRLTSSLSLLAQNCSDLNDLDVRIESKGSFQRCAGCDDFVVDASRSLVLSDDFDAAFPKGLARLTLSGLSGYGCLWLIKSCGPTATIRLSDCSAGWHGNYTILLRTLSSNGALVCLVLKDEHLDFTETSLLNNLGRLVSLKHLYFLSAAQLSDDVVDSSLRDLCPSLRRLVRLHVHYRSVDDGGRDRRVTWVPELVTDTHCRYFVIKNSPCQQCCSTATFIGLAKPLNRFTTGKHS</sequence>
<proteinExistence type="predicted"/>
<reference evidence="1" key="1">
    <citation type="submission" date="2020-05" db="EMBL/GenBank/DDBJ databases">
        <title>Large-scale comparative analyses of tick genomes elucidate their genetic diversity and vector capacities.</title>
        <authorList>
            <person name="Jia N."/>
            <person name="Wang J."/>
            <person name="Shi W."/>
            <person name="Du L."/>
            <person name="Sun Y."/>
            <person name="Zhan W."/>
            <person name="Jiang J."/>
            <person name="Wang Q."/>
            <person name="Zhang B."/>
            <person name="Ji P."/>
            <person name="Sakyi L.B."/>
            <person name="Cui X."/>
            <person name="Yuan T."/>
            <person name="Jiang B."/>
            <person name="Yang W."/>
            <person name="Lam T.T.-Y."/>
            <person name="Chang Q."/>
            <person name="Ding S."/>
            <person name="Wang X."/>
            <person name="Zhu J."/>
            <person name="Ruan X."/>
            <person name="Zhao L."/>
            <person name="Wei J."/>
            <person name="Que T."/>
            <person name="Du C."/>
            <person name="Cheng J."/>
            <person name="Dai P."/>
            <person name="Han X."/>
            <person name="Huang E."/>
            <person name="Gao Y."/>
            <person name="Liu J."/>
            <person name="Shao H."/>
            <person name="Ye R."/>
            <person name="Li L."/>
            <person name="Wei W."/>
            <person name="Wang X."/>
            <person name="Wang C."/>
            <person name="Yang T."/>
            <person name="Huo Q."/>
            <person name="Li W."/>
            <person name="Guo W."/>
            <person name="Chen H."/>
            <person name="Zhou L."/>
            <person name="Ni X."/>
            <person name="Tian J."/>
            <person name="Zhou Y."/>
            <person name="Sheng Y."/>
            <person name="Liu T."/>
            <person name="Pan Y."/>
            <person name="Xia L."/>
            <person name="Li J."/>
            <person name="Zhao F."/>
            <person name="Cao W."/>
        </authorList>
    </citation>
    <scope>NUCLEOTIDE SEQUENCE</scope>
    <source>
        <strain evidence="1">Hyas-2018</strain>
    </source>
</reference>
<dbReference type="EMBL" id="CM023490">
    <property type="protein sequence ID" value="KAH6943100.1"/>
    <property type="molecule type" value="Genomic_DNA"/>
</dbReference>
<protein>
    <submittedName>
        <fullName evidence="1">Uncharacterized protein</fullName>
    </submittedName>
</protein>